<dbReference type="Proteomes" id="UP000800041">
    <property type="component" value="Unassembled WGS sequence"/>
</dbReference>
<gene>
    <name evidence="7" type="ORF">K402DRAFT_391735</name>
</gene>
<evidence type="ECO:0000256" key="2">
    <source>
        <dbReference type="ARBA" id="ARBA00007646"/>
    </source>
</evidence>
<comment type="similarity">
    <text evidence="2">Belongs to the TAF9 family.</text>
</comment>
<dbReference type="GO" id="GO:0051123">
    <property type="term" value="P:RNA polymerase II preinitiation complex assembly"/>
    <property type="evidence" value="ECO:0007669"/>
    <property type="project" value="TreeGrafter"/>
</dbReference>
<sequence>MASPAPAASTTPTQPQQNGNSPPAPSPNPPAATAPMDSNNLPTTAPLPLNAPTSLSDAGHANRPKDARLLHLIFAKQGVQAYQERVPLQLMDFAYRYTSGILSDAVAFAAEGYGHDKSIGGGGGRRGGAAQDDGSVSEKAIKVAVASRMAHQFSSPSKEQMMDLAVERNNIKLPRADRQFGVILPSEKFCFTGVGWGLKEEWDSEGEDEEMEGVESTAKAGDAMVVEREEEDVDEDEFVDAMGGDSMMADA</sequence>
<dbReference type="EMBL" id="ML977148">
    <property type="protein sequence ID" value="KAF1988516.1"/>
    <property type="molecule type" value="Genomic_DNA"/>
</dbReference>
<keyword evidence="3" id="KW-0805">Transcription regulation</keyword>
<keyword evidence="4" id="KW-0804">Transcription</keyword>
<name>A0A6G1H5L7_9PEZI</name>
<keyword evidence="8" id="KW-1185">Reference proteome</keyword>
<evidence type="ECO:0000313" key="8">
    <source>
        <dbReference type="Proteomes" id="UP000800041"/>
    </source>
</evidence>
<feature type="compositionally biased region" description="Acidic residues" evidence="6">
    <location>
        <begin position="228"/>
        <end position="239"/>
    </location>
</feature>
<dbReference type="InterPro" id="IPR051431">
    <property type="entry name" value="TFIID_subunit_9"/>
</dbReference>
<accession>A0A6G1H5L7</accession>
<dbReference type="OrthoDB" id="341924at2759"/>
<dbReference type="GO" id="GO:0005669">
    <property type="term" value="C:transcription factor TFIID complex"/>
    <property type="evidence" value="ECO:0007669"/>
    <property type="project" value="TreeGrafter"/>
</dbReference>
<dbReference type="PANTHER" id="PTHR48068:SF4">
    <property type="entry name" value="TATA-BOX BINDING PROTEIN ASSOCIATED FACTOR 9"/>
    <property type="match status" value="1"/>
</dbReference>
<feature type="compositionally biased region" description="Low complexity" evidence="6">
    <location>
        <begin position="1"/>
        <end position="21"/>
    </location>
</feature>
<evidence type="ECO:0000256" key="5">
    <source>
        <dbReference type="ARBA" id="ARBA00023242"/>
    </source>
</evidence>
<evidence type="ECO:0000256" key="6">
    <source>
        <dbReference type="SAM" id="MobiDB-lite"/>
    </source>
</evidence>
<dbReference type="GO" id="GO:0016251">
    <property type="term" value="F:RNA polymerase II general transcription initiation factor activity"/>
    <property type="evidence" value="ECO:0007669"/>
    <property type="project" value="TreeGrafter"/>
</dbReference>
<proteinExistence type="inferred from homology"/>
<reference evidence="7" key="1">
    <citation type="journal article" date="2020" name="Stud. Mycol.">
        <title>101 Dothideomycetes genomes: a test case for predicting lifestyles and emergence of pathogens.</title>
        <authorList>
            <person name="Haridas S."/>
            <person name="Albert R."/>
            <person name="Binder M."/>
            <person name="Bloem J."/>
            <person name="Labutti K."/>
            <person name="Salamov A."/>
            <person name="Andreopoulos B."/>
            <person name="Baker S."/>
            <person name="Barry K."/>
            <person name="Bills G."/>
            <person name="Bluhm B."/>
            <person name="Cannon C."/>
            <person name="Castanera R."/>
            <person name="Culley D."/>
            <person name="Daum C."/>
            <person name="Ezra D."/>
            <person name="Gonzalez J."/>
            <person name="Henrissat B."/>
            <person name="Kuo A."/>
            <person name="Liang C."/>
            <person name="Lipzen A."/>
            <person name="Lutzoni F."/>
            <person name="Magnuson J."/>
            <person name="Mondo S."/>
            <person name="Nolan M."/>
            <person name="Ohm R."/>
            <person name="Pangilinan J."/>
            <person name="Park H.-J."/>
            <person name="Ramirez L."/>
            <person name="Alfaro M."/>
            <person name="Sun H."/>
            <person name="Tritt A."/>
            <person name="Yoshinaga Y."/>
            <person name="Zwiers L.-H."/>
            <person name="Turgeon B."/>
            <person name="Goodwin S."/>
            <person name="Spatafora J."/>
            <person name="Crous P."/>
            <person name="Grigoriev I."/>
        </authorList>
    </citation>
    <scope>NUCLEOTIDE SEQUENCE</scope>
    <source>
        <strain evidence="7">CBS 113979</strain>
    </source>
</reference>
<dbReference type="CDD" id="cd07979">
    <property type="entry name" value="HFD_TAF9"/>
    <property type="match status" value="1"/>
</dbReference>
<dbReference type="Pfam" id="PF02291">
    <property type="entry name" value="TFIID-31kDa"/>
    <property type="match status" value="1"/>
</dbReference>
<dbReference type="InterPro" id="IPR003162">
    <property type="entry name" value="TFIID-31"/>
</dbReference>
<dbReference type="SUPFAM" id="SSF47113">
    <property type="entry name" value="Histone-fold"/>
    <property type="match status" value="1"/>
</dbReference>
<feature type="compositionally biased region" description="Pro residues" evidence="6">
    <location>
        <begin position="22"/>
        <end position="32"/>
    </location>
</feature>
<feature type="region of interest" description="Disordered" evidence="6">
    <location>
        <begin position="1"/>
        <end position="61"/>
    </location>
</feature>
<feature type="compositionally biased region" description="Low complexity" evidence="6">
    <location>
        <begin position="33"/>
        <end position="56"/>
    </location>
</feature>
<dbReference type="GO" id="GO:0046982">
    <property type="term" value="F:protein heterodimerization activity"/>
    <property type="evidence" value="ECO:0007669"/>
    <property type="project" value="InterPro"/>
</dbReference>
<dbReference type="Gene3D" id="1.10.20.10">
    <property type="entry name" value="Histone, subunit A"/>
    <property type="match status" value="1"/>
</dbReference>
<protein>
    <submittedName>
        <fullName evidence="7">TFIID-31kDa-domain-containing protein</fullName>
    </submittedName>
</protein>
<evidence type="ECO:0000313" key="7">
    <source>
        <dbReference type="EMBL" id="KAF1988516.1"/>
    </source>
</evidence>
<dbReference type="AlphaFoldDB" id="A0A6G1H5L7"/>
<dbReference type="InterPro" id="IPR009072">
    <property type="entry name" value="Histone-fold"/>
</dbReference>
<evidence type="ECO:0000256" key="4">
    <source>
        <dbReference type="ARBA" id="ARBA00023163"/>
    </source>
</evidence>
<keyword evidence="5" id="KW-0539">Nucleus</keyword>
<dbReference type="GO" id="GO:0000124">
    <property type="term" value="C:SAGA complex"/>
    <property type="evidence" value="ECO:0007669"/>
    <property type="project" value="TreeGrafter"/>
</dbReference>
<evidence type="ECO:0000256" key="3">
    <source>
        <dbReference type="ARBA" id="ARBA00023015"/>
    </source>
</evidence>
<dbReference type="GO" id="GO:0003713">
    <property type="term" value="F:transcription coactivator activity"/>
    <property type="evidence" value="ECO:0007669"/>
    <property type="project" value="TreeGrafter"/>
</dbReference>
<evidence type="ECO:0000256" key="1">
    <source>
        <dbReference type="ARBA" id="ARBA00004123"/>
    </source>
</evidence>
<organism evidence="7 8">
    <name type="scientific">Aulographum hederae CBS 113979</name>
    <dbReference type="NCBI Taxonomy" id="1176131"/>
    <lineage>
        <taxon>Eukaryota</taxon>
        <taxon>Fungi</taxon>
        <taxon>Dikarya</taxon>
        <taxon>Ascomycota</taxon>
        <taxon>Pezizomycotina</taxon>
        <taxon>Dothideomycetes</taxon>
        <taxon>Pleosporomycetidae</taxon>
        <taxon>Aulographales</taxon>
        <taxon>Aulographaceae</taxon>
    </lineage>
</organism>
<comment type="subcellular location">
    <subcellularLocation>
        <location evidence="1">Nucleus</location>
    </subcellularLocation>
</comment>
<dbReference type="PANTHER" id="PTHR48068">
    <property type="entry name" value="TAF9 RNA POLYMERASE II, TATA BOX-BINDING PROTEIN (TBP)-ASSOCIATED FACTOR"/>
    <property type="match status" value="1"/>
</dbReference>
<feature type="region of interest" description="Disordered" evidence="6">
    <location>
        <begin position="224"/>
        <end position="251"/>
    </location>
</feature>